<dbReference type="EMBL" id="JANBPT010000591">
    <property type="protein sequence ID" value="KAJ1916280.1"/>
    <property type="molecule type" value="Genomic_DNA"/>
</dbReference>
<comment type="similarity">
    <text evidence="5">Belongs to the eIF-3 subunit G family.</text>
</comment>
<dbReference type="PANTHER" id="PTHR10352">
    <property type="entry name" value="EUKARYOTIC TRANSLATION INITIATION FACTOR 3 SUBUNIT G"/>
    <property type="match status" value="1"/>
</dbReference>
<gene>
    <name evidence="9" type="primary">TIF35_2</name>
    <name evidence="5" type="synonym">TIF35</name>
    <name evidence="9" type="ORF">IWQ60_008160</name>
</gene>
<sequence>MAAKMHKDDWAEDVEDFEDQPTITEEDGIKTIVEYRTNDDGRKVKVTRKIKMKLVTEMVNKVVAERKKLAKFGLEAGKKPGPDPATTSLGDQVYLKLQIGFTDTNEDESQNKLRSSLKGKNIVCRICKGEHFTSKCPYKDTLQPLQDLASANEPAVPAAEEDASTADAAGGPGGKSAYVPPHLRNRGPGGTGPAGASMDGPRERRDDNPTLRITNLSEDTEEADLQELCRPFGSLARVFLSKDRETGMCRGYAFVSYYDKADAERAMAALSGFGYDNLILHVEWAKAAN</sequence>
<dbReference type="Pfam" id="PF00076">
    <property type="entry name" value="RRM_1"/>
    <property type="match status" value="1"/>
</dbReference>
<evidence type="ECO:0000313" key="9">
    <source>
        <dbReference type="EMBL" id="KAJ1916280.1"/>
    </source>
</evidence>
<protein>
    <recommendedName>
        <fullName evidence="5">Eukaryotic translation initiation factor 3 subunit G</fullName>
        <shortName evidence="5">eIF3g</shortName>
    </recommendedName>
    <alternativeName>
        <fullName evidence="5">Eukaryotic translation initiation factor 3 RNA-binding subunit</fullName>
        <shortName evidence="5">eIF-3 RNA-binding subunit</shortName>
    </alternativeName>
    <alternativeName>
        <fullName evidence="5">Translation initiation factor eIF3 p33 subunit homolog</fullName>
        <shortName evidence="5">eIF3 p33 homolog</shortName>
    </alternativeName>
</protein>
<comment type="caution">
    <text evidence="9">The sequence shown here is derived from an EMBL/GenBank/DDBJ whole genome shotgun (WGS) entry which is preliminary data.</text>
</comment>
<dbReference type="GO" id="GO:0033290">
    <property type="term" value="C:eukaryotic 48S preinitiation complex"/>
    <property type="evidence" value="ECO:0007669"/>
    <property type="project" value="UniProtKB-UniRule"/>
</dbReference>
<comment type="subunit">
    <text evidence="5">Component of the eukaryotic translation initiation factor 3 (eIF-3) complex.</text>
</comment>
<keyword evidence="1 5" id="KW-0963">Cytoplasm</keyword>
<evidence type="ECO:0000256" key="5">
    <source>
        <dbReference type="HAMAP-Rule" id="MF_03006"/>
    </source>
</evidence>
<dbReference type="Gene3D" id="3.30.70.330">
    <property type="match status" value="1"/>
</dbReference>
<feature type="region of interest" description="Disordered" evidence="7">
    <location>
        <begin position="151"/>
        <end position="209"/>
    </location>
</feature>
<accession>A0A9W7ZXR8</accession>
<dbReference type="Pfam" id="PF12353">
    <property type="entry name" value="eIF3g"/>
    <property type="match status" value="1"/>
</dbReference>
<dbReference type="PIRSF" id="PIRSF037949">
    <property type="entry name" value="Transl_init_eIF-3_RNA-bind"/>
    <property type="match status" value="1"/>
</dbReference>
<feature type="compositionally biased region" description="Acidic residues" evidence="7">
    <location>
        <begin position="10"/>
        <end position="19"/>
    </location>
</feature>
<dbReference type="SUPFAM" id="SSF54928">
    <property type="entry name" value="RNA-binding domain, RBD"/>
    <property type="match status" value="1"/>
</dbReference>
<dbReference type="GO" id="GO:0001732">
    <property type="term" value="P:formation of cytoplasmic translation initiation complex"/>
    <property type="evidence" value="ECO:0007669"/>
    <property type="project" value="UniProtKB-UniRule"/>
</dbReference>
<dbReference type="InterPro" id="IPR035979">
    <property type="entry name" value="RBD_domain_sf"/>
</dbReference>
<keyword evidence="10" id="KW-1185">Reference proteome</keyword>
<dbReference type="GO" id="GO:0003743">
    <property type="term" value="F:translation initiation factor activity"/>
    <property type="evidence" value="ECO:0007669"/>
    <property type="project" value="UniProtKB-UniRule"/>
</dbReference>
<comment type="function">
    <text evidence="5">RNA-binding component of the eukaryotic translation initiation factor 3 (eIF-3) complex, which is involved in protein synthesis of a specialized repertoire of mRNAs and, together with other initiation factors, stimulates binding of mRNA and methionyl-tRNAi to the 40S ribosome. The eIF-3 complex specifically targets and initiates translation of a subset of mRNAs involved in cell proliferation. This subunit can bind 18S rRNA.</text>
</comment>
<evidence type="ECO:0000256" key="6">
    <source>
        <dbReference type="PROSITE-ProRule" id="PRU00176"/>
    </source>
</evidence>
<dbReference type="AlphaFoldDB" id="A0A9W7ZXR8"/>
<dbReference type="InterPro" id="IPR024675">
    <property type="entry name" value="eIF3g_N"/>
</dbReference>
<dbReference type="InterPro" id="IPR017334">
    <property type="entry name" value="eIF3_g"/>
</dbReference>
<keyword evidence="3 6" id="KW-0694">RNA-binding</keyword>
<feature type="domain" description="RRM" evidence="8">
    <location>
        <begin position="209"/>
        <end position="287"/>
    </location>
</feature>
<evidence type="ECO:0000256" key="1">
    <source>
        <dbReference type="ARBA" id="ARBA00022490"/>
    </source>
</evidence>
<dbReference type="SMART" id="SM00360">
    <property type="entry name" value="RRM"/>
    <property type="match status" value="1"/>
</dbReference>
<organism evidence="9 10">
    <name type="scientific">Tieghemiomyces parasiticus</name>
    <dbReference type="NCBI Taxonomy" id="78921"/>
    <lineage>
        <taxon>Eukaryota</taxon>
        <taxon>Fungi</taxon>
        <taxon>Fungi incertae sedis</taxon>
        <taxon>Zoopagomycota</taxon>
        <taxon>Kickxellomycotina</taxon>
        <taxon>Dimargaritomycetes</taxon>
        <taxon>Dimargaritales</taxon>
        <taxon>Dimargaritaceae</taxon>
        <taxon>Tieghemiomyces</taxon>
    </lineage>
</organism>
<dbReference type="CDD" id="cd12408">
    <property type="entry name" value="RRM_eIF3G_like"/>
    <property type="match status" value="1"/>
</dbReference>
<dbReference type="InterPro" id="IPR034240">
    <property type="entry name" value="eIF3G_RRM"/>
</dbReference>
<evidence type="ECO:0000313" key="10">
    <source>
        <dbReference type="Proteomes" id="UP001150569"/>
    </source>
</evidence>
<dbReference type="GO" id="GO:0016282">
    <property type="term" value="C:eukaryotic 43S preinitiation complex"/>
    <property type="evidence" value="ECO:0007669"/>
    <property type="project" value="UniProtKB-UniRule"/>
</dbReference>
<dbReference type="OrthoDB" id="639027at2759"/>
<keyword evidence="4 5" id="KW-0648">Protein biosynthesis</keyword>
<dbReference type="InterPro" id="IPR012677">
    <property type="entry name" value="Nucleotide-bd_a/b_plait_sf"/>
</dbReference>
<evidence type="ECO:0000256" key="3">
    <source>
        <dbReference type="ARBA" id="ARBA00022884"/>
    </source>
</evidence>
<evidence type="ECO:0000256" key="2">
    <source>
        <dbReference type="ARBA" id="ARBA00022540"/>
    </source>
</evidence>
<evidence type="ECO:0000256" key="7">
    <source>
        <dbReference type="SAM" id="MobiDB-lite"/>
    </source>
</evidence>
<feature type="region of interest" description="Disordered" evidence="7">
    <location>
        <begin position="1"/>
        <end position="25"/>
    </location>
</feature>
<name>A0A9W7ZXR8_9FUNG</name>
<dbReference type="PROSITE" id="PS50102">
    <property type="entry name" value="RRM"/>
    <property type="match status" value="1"/>
</dbReference>
<comment type="subcellular location">
    <subcellularLocation>
        <location evidence="5">Cytoplasm</location>
    </subcellularLocation>
</comment>
<evidence type="ECO:0000259" key="8">
    <source>
        <dbReference type="PROSITE" id="PS50102"/>
    </source>
</evidence>
<dbReference type="CDD" id="cd12933">
    <property type="entry name" value="eIF3G"/>
    <property type="match status" value="1"/>
</dbReference>
<keyword evidence="2 5" id="KW-0396">Initiation factor</keyword>
<dbReference type="GO" id="GO:0003723">
    <property type="term" value="F:RNA binding"/>
    <property type="evidence" value="ECO:0007669"/>
    <property type="project" value="UniProtKB-UniRule"/>
</dbReference>
<dbReference type="GO" id="GO:0005852">
    <property type="term" value="C:eukaryotic translation initiation factor 3 complex"/>
    <property type="evidence" value="ECO:0007669"/>
    <property type="project" value="UniProtKB-UniRule"/>
</dbReference>
<dbReference type="InterPro" id="IPR000504">
    <property type="entry name" value="RRM_dom"/>
</dbReference>
<proteinExistence type="inferred from homology"/>
<reference evidence="9" key="1">
    <citation type="submission" date="2022-07" db="EMBL/GenBank/DDBJ databases">
        <title>Phylogenomic reconstructions and comparative analyses of Kickxellomycotina fungi.</title>
        <authorList>
            <person name="Reynolds N.K."/>
            <person name="Stajich J.E."/>
            <person name="Barry K."/>
            <person name="Grigoriev I.V."/>
            <person name="Crous P."/>
            <person name="Smith M.E."/>
        </authorList>
    </citation>
    <scope>NUCLEOTIDE SEQUENCE</scope>
    <source>
        <strain evidence="9">RSA 861</strain>
    </source>
</reference>
<dbReference type="HAMAP" id="MF_03006">
    <property type="entry name" value="eIF3g"/>
    <property type="match status" value="1"/>
</dbReference>
<evidence type="ECO:0000256" key="4">
    <source>
        <dbReference type="ARBA" id="ARBA00022917"/>
    </source>
</evidence>
<dbReference type="Proteomes" id="UP001150569">
    <property type="component" value="Unassembled WGS sequence"/>
</dbReference>
<feature type="compositionally biased region" description="Basic and acidic residues" evidence="7">
    <location>
        <begin position="200"/>
        <end position="209"/>
    </location>
</feature>